<dbReference type="AlphaFoldDB" id="A0A1G7VAZ0"/>
<dbReference type="EMBL" id="FNCV01000001">
    <property type="protein sequence ID" value="SDG56982.1"/>
    <property type="molecule type" value="Genomic_DNA"/>
</dbReference>
<evidence type="ECO:0000256" key="5">
    <source>
        <dbReference type="ARBA" id="ARBA00022839"/>
    </source>
</evidence>
<keyword evidence="4 7" id="KW-0378">Hydrolase</keyword>
<dbReference type="PANTHER" id="PTHR23355:SF9">
    <property type="entry name" value="DIS3-LIKE EXONUCLEASE 2"/>
    <property type="match status" value="1"/>
</dbReference>
<dbReference type="SMART" id="SM00955">
    <property type="entry name" value="RNB"/>
    <property type="match status" value="1"/>
</dbReference>
<name>A0A1G7VAZ0_9PROT</name>
<evidence type="ECO:0000313" key="10">
    <source>
        <dbReference type="EMBL" id="SDG56982.1"/>
    </source>
</evidence>
<evidence type="ECO:0000256" key="6">
    <source>
        <dbReference type="ARBA" id="ARBA00022884"/>
    </source>
</evidence>
<feature type="compositionally biased region" description="Basic residues" evidence="8">
    <location>
        <begin position="743"/>
        <end position="758"/>
    </location>
</feature>
<dbReference type="PROSITE" id="PS50126">
    <property type="entry name" value="S1"/>
    <property type="match status" value="1"/>
</dbReference>
<evidence type="ECO:0000256" key="4">
    <source>
        <dbReference type="ARBA" id="ARBA00022801"/>
    </source>
</evidence>
<feature type="compositionally biased region" description="Basic and acidic residues" evidence="8">
    <location>
        <begin position="728"/>
        <end position="739"/>
    </location>
</feature>
<dbReference type="EC" id="3.1.13.1" evidence="7"/>
<evidence type="ECO:0000256" key="1">
    <source>
        <dbReference type="ARBA" id="ARBA00001849"/>
    </source>
</evidence>
<dbReference type="GO" id="GO:0005829">
    <property type="term" value="C:cytosol"/>
    <property type="evidence" value="ECO:0007669"/>
    <property type="project" value="TreeGrafter"/>
</dbReference>
<dbReference type="Pfam" id="PF17876">
    <property type="entry name" value="CSD2"/>
    <property type="match status" value="1"/>
</dbReference>
<dbReference type="InterPro" id="IPR004476">
    <property type="entry name" value="RNase_II/RNase_R"/>
</dbReference>
<evidence type="ECO:0000256" key="2">
    <source>
        <dbReference type="ARBA" id="ARBA00022490"/>
    </source>
</evidence>
<dbReference type="InterPro" id="IPR022966">
    <property type="entry name" value="RNase_II/R_CS"/>
</dbReference>
<organism evidence="10 11">
    <name type="scientific">Roseospirillum parvum</name>
    <dbReference type="NCBI Taxonomy" id="83401"/>
    <lineage>
        <taxon>Bacteria</taxon>
        <taxon>Pseudomonadati</taxon>
        <taxon>Pseudomonadota</taxon>
        <taxon>Alphaproteobacteria</taxon>
        <taxon>Rhodospirillales</taxon>
        <taxon>Rhodospirillaceae</taxon>
        <taxon>Roseospirillum</taxon>
    </lineage>
</organism>
<dbReference type="HAMAP" id="MF_01895">
    <property type="entry name" value="RNase_R"/>
    <property type="match status" value="1"/>
</dbReference>
<evidence type="ECO:0000256" key="7">
    <source>
        <dbReference type="HAMAP-Rule" id="MF_01895"/>
    </source>
</evidence>
<dbReference type="SMART" id="SM00316">
    <property type="entry name" value="S1"/>
    <property type="match status" value="1"/>
</dbReference>
<dbReference type="Proteomes" id="UP000217076">
    <property type="component" value="Unassembled WGS sequence"/>
</dbReference>
<dbReference type="InterPro" id="IPR001900">
    <property type="entry name" value="RNase_II/R"/>
</dbReference>
<dbReference type="SUPFAM" id="SSF50249">
    <property type="entry name" value="Nucleic acid-binding proteins"/>
    <property type="match status" value="2"/>
</dbReference>
<dbReference type="PANTHER" id="PTHR23355">
    <property type="entry name" value="RIBONUCLEASE"/>
    <property type="match status" value="1"/>
</dbReference>
<dbReference type="InterPro" id="IPR012340">
    <property type="entry name" value="NA-bd_OB-fold"/>
</dbReference>
<dbReference type="InterPro" id="IPR011805">
    <property type="entry name" value="RNase_R"/>
</dbReference>
<comment type="subcellular location">
    <subcellularLocation>
        <location evidence="7">Cytoplasm</location>
    </subcellularLocation>
</comment>
<keyword evidence="2 7" id="KW-0963">Cytoplasm</keyword>
<comment type="function">
    <text evidence="7">3'-5' exoribonuclease that releases 5'-nucleoside monophosphates and is involved in maturation of structured RNAs.</text>
</comment>
<evidence type="ECO:0000256" key="3">
    <source>
        <dbReference type="ARBA" id="ARBA00022722"/>
    </source>
</evidence>
<comment type="similarity">
    <text evidence="7">Belongs to the RNR ribonuclease family. RNase R subfamily.</text>
</comment>
<accession>A0A1G7VAZ0</accession>
<gene>
    <name evidence="7" type="primary">rnr</name>
    <name evidence="10" type="ORF">SAMN05421742_101602</name>
</gene>
<dbReference type="STRING" id="83401.SAMN05421742_101602"/>
<dbReference type="InterPro" id="IPR040476">
    <property type="entry name" value="CSD2"/>
</dbReference>
<dbReference type="CDD" id="cd04471">
    <property type="entry name" value="S1_RNase_R"/>
    <property type="match status" value="1"/>
</dbReference>
<dbReference type="InterPro" id="IPR003029">
    <property type="entry name" value="S1_domain"/>
</dbReference>
<dbReference type="PROSITE" id="PS01175">
    <property type="entry name" value="RIBONUCLEASE_II"/>
    <property type="match status" value="1"/>
</dbReference>
<dbReference type="NCBIfam" id="TIGR00358">
    <property type="entry name" value="3_prime_RNase"/>
    <property type="match status" value="1"/>
</dbReference>
<keyword evidence="5 7" id="KW-0269">Exonuclease</keyword>
<dbReference type="InterPro" id="IPR050180">
    <property type="entry name" value="RNR_Ribonuclease"/>
</dbReference>
<dbReference type="OrthoDB" id="9764149at2"/>
<dbReference type="GO" id="GO:0008859">
    <property type="term" value="F:exoribonuclease II activity"/>
    <property type="evidence" value="ECO:0007669"/>
    <property type="project" value="UniProtKB-UniRule"/>
</dbReference>
<keyword evidence="3 7" id="KW-0540">Nuclease</keyword>
<evidence type="ECO:0000259" key="9">
    <source>
        <dbReference type="PROSITE" id="PS50126"/>
    </source>
</evidence>
<dbReference type="RefSeq" id="WP_092615125.1">
    <property type="nucleotide sequence ID" value="NZ_FNCV01000001.1"/>
</dbReference>
<dbReference type="Gene3D" id="2.40.50.140">
    <property type="entry name" value="Nucleic acid-binding proteins"/>
    <property type="match status" value="1"/>
</dbReference>
<proteinExistence type="inferred from homology"/>
<sequence length="758" mass="82583">MTPPRKPPLPTAEQVLQFIRESPGRVGKREIARAFHLSGDDRRHLKDILKELAEAGHIERGAKRRFARPGSLPPVMVLEAHAQDSDGSLLARPLAWEGDTPPPRIVVLPDRRLKPEAGVGDRLLARLEWAGGEEDDDDDSPPTYNARPIRRLASGPREVLGIYEMGSEGGRLRPTDRREKSDYIVTPGNAGGASPGALVLAEALPRRGRALGLPVARITEVLGDIDHPGAVSLIAIHTHGIPHQFPAAVLAEAEAAQAPTPEGRSDLTDLPLVTIDGADARDFDDAVFAAPDDDPANPGGWRVVVAIADVAAYVRPGSELDLSARERGNSVYFPDRVVPMLPEALSNGWCSLKPHEPRGCLAVTMTFDATGEKRAHRFARGLMRSAARLTYEQVQAAVDGAPDETTGPLVEPVLKPLYGAWKALAEARQRRGALELDLPERRVVVDDAGHVVDIVPRARLDSHRLIEDFMIAANVAAAEQLEAVEQPCMYRVHDRPADDRLENLRTFLASLNLTLAHGQDLKPQKFNQILSKVKGAPHEALVNTVVLRAQSQAVYSPENLGHFGLGLARYAHFTSPIRRYADLLVHRALVSGLGLQIDRDGLPPDAPEAFEEVAAHISMTERRAANAERSAVDRFTTRFLADRVGADFTAKVSGVTRAGLFVSLADTGADGLIPISTLTPADFYRHDEDHHRLVGQRTRRTFSLGQTLTVRLIEAEPLTGSLIFALRPDPKHQHPEKTPAKGSPRHAKALAAARRARR</sequence>
<dbReference type="NCBIfam" id="TIGR02063">
    <property type="entry name" value="RNase_R"/>
    <property type="match status" value="1"/>
</dbReference>
<dbReference type="GO" id="GO:0003723">
    <property type="term" value="F:RNA binding"/>
    <property type="evidence" value="ECO:0007669"/>
    <property type="project" value="UniProtKB-UniRule"/>
</dbReference>
<feature type="region of interest" description="Disordered" evidence="8">
    <location>
        <begin position="728"/>
        <end position="758"/>
    </location>
</feature>
<comment type="catalytic activity">
    <reaction evidence="1 7">
        <text>Exonucleolytic cleavage in the 3'- to 5'-direction to yield nucleoside 5'-phosphates.</text>
        <dbReference type="EC" id="3.1.13.1"/>
    </reaction>
</comment>
<reference evidence="11" key="1">
    <citation type="submission" date="2016-10" db="EMBL/GenBank/DDBJ databases">
        <authorList>
            <person name="Varghese N."/>
            <person name="Submissions S."/>
        </authorList>
    </citation>
    <scope>NUCLEOTIDE SEQUENCE [LARGE SCALE GENOMIC DNA]</scope>
    <source>
        <strain evidence="11">930I</strain>
    </source>
</reference>
<dbReference type="GO" id="GO:0006402">
    <property type="term" value="P:mRNA catabolic process"/>
    <property type="evidence" value="ECO:0007669"/>
    <property type="project" value="TreeGrafter"/>
</dbReference>
<feature type="domain" description="S1 motif" evidence="9">
    <location>
        <begin position="645"/>
        <end position="727"/>
    </location>
</feature>
<evidence type="ECO:0000313" key="11">
    <source>
        <dbReference type="Proteomes" id="UP000217076"/>
    </source>
</evidence>
<keyword evidence="11" id="KW-1185">Reference proteome</keyword>
<keyword evidence="6 7" id="KW-0694">RNA-binding</keyword>
<evidence type="ECO:0000256" key="8">
    <source>
        <dbReference type="SAM" id="MobiDB-lite"/>
    </source>
</evidence>
<protein>
    <recommendedName>
        <fullName evidence="7">Ribonuclease R</fullName>
        <shortName evidence="7">RNase R</shortName>
        <ecNumber evidence="7">3.1.13.1</ecNumber>
    </recommendedName>
</protein>
<dbReference type="Pfam" id="PF00575">
    <property type="entry name" value="S1"/>
    <property type="match status" value="1"/>
</dbReference>
<dbReference type="Pfam" id="PF00773">
    <property type="entry name" value="RNB"/>
    <property type="match status" value="1"/>
</dbReference>